<evidence type="ECO:0000256" key="6">
    <source>
        <dbReference type="ARBA" id="ARBA00023136"/>
    </source>
</evidence>
<comment type="subcellular location">
    <subcellularLocation>
        <location evidence="1">Cell inner membrane</location>
        <topology evidence="1">Multi-pass membrane protein</topology>
    </subcellularLocation>
</comment>
<feature type="transmembrane region" description="Helical" evidence="7">
    <location>
        <begin position="16"/>
        <end position="37"/>
    </location>
</feature>
<feature type="transmembrane region" description="Helical" evidence="7">
    <location>
        <begin position="58"/>
        <end position="81"/>
    </location>
</feature>
<proteinExistence type="predicted"/>
<keyword evidence="2" id="KW-1003">Cell membrane</keyword>
<evidence type="ECO:0000256" key="1">
    <source>
        <dbReference type="ARBA" id="ARBA00004429"/>
    </source>
</evidence>
<dbReference type="InterPro" id="IPR010656">
    <property type="entry name" value="DctM"/>
</dbReference>
<feature type="domain" description="TRAP C4-dicarboxylate transport system permease DctM subunit" evidence="8">
    <location>
        <begin position="2"/>
        <end position="75"/>
    </location>
</feature>
<evidence type="ECO:0000259" key="8">
    <source>
        <dbReference type="Pfam" id="PF06808"/>
    </source>
</evidence>
<keyword evidence="4 7" id="KW-0812">Transmembrane</keyword>
<dbReference type="EMBL" id="BEXT01000001">
    <property type="protein sequence ID" value="GBC60395.1"/>
    <property type="molecule type" value="Genomic_DNA"/>
</dbReference>
<evidence type="ECO:0000256" key="5">
    <source>
        <dbReference type="ARBA" id="ARBA00022989"/>
    </source>
</evidence>
<sequence>MPILIPVLAAFKIDPLWYGVIFISALAIGQATPPVGVNRFTAANLIRGDIDAVAKEAIPFVIVDVIVLIILSLLPVLSLYLPVRAGLYTP</sequence>
<keyword evidence="5 7" id="KW-1133">Transmembrane helix</keyword>
<keyword evidence="10" id="KW-1185">Reference proteome</keyword>
<evidence type="ECO:0000256" key="2">
    <source>
        <dbReference type="ARBA" id="ARBA00022475"/>
    </source>
</evidence>
<protein>
    <submittedName>
        <fullName evidence="9">TRAP transporter large permease</fullName>
    </submittedName>
</protein>
<evidence type="ECO:0000256" key="7">
    <source>
        <dbReference type="SAM" id="Phobius"/>
    </source>
</evidence>
<dbReference type="InterPro" id="IPR004681">
    <property type="entry name" value="TRAP_DctM"/>
</dbReference>
<evidence type="ECO:0000313" key="9">
    <source>
        <dbReference type="EMBL" id="GBC60395.1"/>
    </source>
</evidence>
<dbReference type="GO" id="GO:0022857">
    <property type="term" value="F:transmembrane transporter activity"/>
    <property type="evidence" value="ECO:0007669"/>
    <property type="project" value="TreeGrafter"/>
</dbReference>
<dbReference type="PANTHER" id="PTHR33362">
    <property type="entry name" value="SIALIC ACID TRAP TRANSPORTER PERMEASE PROTEIN SIAT-RELATED"/>
    <property type="match status" value="1"/>
</dbReference>
<reference evidence="10" key="2">
    <citation type="submission" date="2019-01" db="EMBL/GenBank/DDBJ databases">
        <title>Genome sequence of Desulfonema ishimotonii strain Tokyo 01.</title>
        <authorList>
            <person name="Fukui M."/>
        </authorList>
    </citation>
    <scope>NUCLEOTIDE SEQUENCE [LARGE SCALE GENOMIC DNA]</scope>
    <source>
        <strain evidence="10">Tokyo 01</strain>
    </source>
</reference>
<name>A0A401FTW7_9BACT</name>
<dbReference type="RefSeq" id="WP_231714420.1">
    <property type="nucleotide sequence ID" value="NZ_BEXT01000001.1"/>
</dbReference>
<organism evidence="9 10">
    <name type="scientific">Desulfonema ishimotonii</name>
    <dbReference type="NCBI Taxonomy" id="45657"/>
    <lineage>
        <taxon>Bacteria</taxon>
        <taxon>Pseudomonadati</taxon>
        <taxon>Thermodesulfobacteriota</taxon>
        <taxon>Desulfobacteria</taxon>
        <taxon>Desulfobacterales</taxon>
        <taxon>Desulfococcaceae</taxon>
        <taxon>Desulfonema</taxon>
    </lineage>
</organism>
<keyword evidence="6 7" id="KW-0472">Membrane</keyword>
<dbReference type="GO" id="GO:0005886">
    <property type="term" value="C:plasma membrane"/>
    <property type="evidence" value="ECO:0007669"/>
    <property type="project" value="UniProtKB-SubCell"/>
</dbReference>
<dbReference type="Proteomes" id="UP000288096">
    <property type="component" value="Unassembled WGS sequence"/>
</dbReference>
<comment type="caution">
    <text evidence="9">The sequence shown here is derived from an EMBL/GenBank/DDBJ whole genome shotgun (WGS) entry which is preliminary data.</text>
</comment>
<keyword evidence="3" id="KW-0997">Cell inner membrane</keyword>
<evidence type="ECO:0000256" key="4">
    <source>
        <dbReference type="ARBA" id="ARBA00022692"/>
    </source>
</evidence>
<evidence type="ECO:0000313" key="10">
    <source>
        <dbReference type="Proteomes" id="UP000288096"/>
    </source>
</evidence>
<gene>
    <name evidence="9" type="ORF">DENIS_1347</name>
</gene>
<evidence type="ECO:0000256" key="3">
    <source>
        <dbReference type="ARBA" id="ARBA00022519"/>
    </source>
</evidence>
<dbReference type="AlphaFoldDB" id="A0A401FTW7"/>
<dbReference type="Pfam" id="PF06808">
    <property type="entry name" value="DctM"/>
    <property type="match status" value="1"/>
</dbReference>
<reference evidence="10" key="1">
    <citation type="submission" date="2017-11" db="EMBL/GenBank/DDBJ databases">
        <authorList>
            <person name="Watanabe M."/>
            <person name="Kojima H."/>
        </authorList>
    </citation>
    <scope>NUCLEOTIDE SEQUENCE [LARGE SCALE GENOMIC DNA]</scope>
    <source>
        <strain evidence="10">Tokyo 01</strain>
    </source>
</reference>
<accession>A0A401FTW7</accession>